<reference evidence="11" key="1">
    <citation type="journal article" date="2002" name="Science">
        <title>The draft genome of Ciona intestinalis: insights into chordate and vertebrate origins.</title>
        <authorList>
            <person name="Dehal P."/>
            <person name="Satou Y."/>
            <person name="Campbell R.K."/>
            <person name="Chapman J."/>
            <person name="Degnan B."/>
            <person name="De Tomaso A."/>
            <person name="Davidson B."/>
            <person name="Di Gregorio A."/>
            <person name="Gelpke M."/>
            <person name="Goodstein D.M."/>
            <person name="Harafuji N."/>
            <person name="Hastings K.E."/>
            <person name="Ho I."/>
            <person name="Hotta K."/>
            <person name="Huang W."/>
            <person name="Kawashima T."/>
            <person name="Lemaire P."/>
            <person name="Martinez D."/>
            <person name="Meinertzhagen I.A."/>
            <person name="Necula S."/>
            <person name="Nonaka M."/>
            <person name="Putnam N."/>
            <person name="Rash S."/>
            <person name="Saiga H."/>
            <person name="Satake M."/>
            <person name="Terry A."/>
            <person name="Yamada L."/>
            <person name="Wang H.G."/>
            <person name="Awazu S."/>
            <person name="Azumi K."/>
            <person name="Boore J."/>
            <person name="Branno M."/>
            <person name="Chin-Bow S."/>
            <person name="DeSantis R."/>
            <person name="Doyle S."/>
            <person name="Francino P."/>
            <person name="Keys D.N."/>
            <person name="Haga S."/>
            <person name="Hayashi H."/>
            <person name="Hino K."/>
            <person name="Imai K.S."/>
            <person name="Inaba K."/>
            <person name="Kano S."/>
            <person name="Kobayashi K."/>
            <person name="Kobayashi M."/>
            <person name="Lee B.I."/>
            <person name="Makabe K.W."/>
            <person name="Manohar C."/>
            <person name="Matassi G."/>
            <person name="Medina M."/>
            <person name="Mochizuki Y."/>
            <person name="Mount S."/>
            <person name="Morishita T."/>
            <person name="Miura S."/>
            <person name="Nakayama A."/>
            <person name="Nishizaka S."/>
            <person name="Nomoto H."/>
            <person name="Ohta F."/>
            <person name="Oishi K."/>
            <person name="Rigoutsos I."/>
            <person name="Sano M."/>
            <person name="Sasaki A."/>
            <person name="Sasakura Y."/>
            <person name="Shoguchi E."/>
            <person name="Shin-i T."/>
            <person name="Spagnuolo A."/>
            <person name="Stainier D."/>
            <person name="Suzuki M.M."/>
            <person name="Tassy O."/>
            <person name="Takatori N."/>
            <person name="Tokuoka M."/>
            <person name="Yagi K."/>
            <person name="Yoshizaki F."/>
            <person name="Wada S."/>
            <person name="Zhang C."/>
            <person name="Hyatt P.D."/>
            <person name="Larimer F."/>
            <person name="Detter C."/>
            <person name="Doggett N."/>
            <person name="Glavina T."/>
            <person name="Hawkins T."/>
            <person name="Richardson P."/>
            <person name="Lucas S."/>
            <person name="Kohara Y."/>
            <person name="Levine M."/>
            <person name="Satoh N."/>
            <person name="Rokhsar D.S."/>
        </authorList>
    </citation>
    <scope>NUCLEOTIDE SEQUENCE [LARGE SCALE GENOMIC DNA]</scope>
</reference>
<evidence type="ECO:0000256" key="4">
    <source>
        <dbReference type="ARBA" id="ARBA00022777"/>
    </source>
</evidence>
<evidence type="ECO:0000313" key="10">
    <source>
        <dbReference type="Ensembl" id="ENSCINP00000007949.3"/>
    </source>
</evidence>
<dbReference type="Proteomes" id="UP000008144">
    <property type="component" value="Chromosome 4"/>
</dbReference>
<dbReference type="GO" id="GO:0005524">
    <property type="term" value="F:ATP binding"/>
    <property type="evidence" value="ECO:0007669"/>
    <property type="project" value="UniProtKB-KW"/>
</dbReference>
<evidence type="ECO:0000256" key="3">
    <source>
        <dbReference type="ARBA" id="ARBA00022741"/>
    </source>
</evidence>
<keyword evidence="4" id="KW-0418">Kinase</keyword>
<feature type="region of interest" description="Disordered" evidence="8">
    <location>
        <begin position="251"/>
        <end position="271"/>
    </location>
</feature>
<organism evidence="10 11">
    <name type="scientific">Ciona intestinalis</name>
    <name type="common">Transparent sea squirt</name>
    <name type="synonym">Ascidia intestinalis</name>
    <dbReference type="NCBI Taxonomy" id="7719"/>
    <lineage>
        <taxon>Eukaryota</taxon>
        <taxon>Metazoa</taxon>
        <taxon>Chordata</taxon>
        <taxon>Tunicata</taxon>
        <taxon>Ascidiacea</taxon>
        <taxon>Phlebobranchia</taxon>
        <taxon>Cionidae</taxon>
        <taxon>Ciona</taxon>
    </lineage>
</organism>
<dbReference type="HOGENOM" id="CLU_854001_0_0_1"/>
<feature type="region of interest" description="Disordered" evidence="8">
    <location>
        <begin position="307"/>
        <end position="326"/>
    </location>
</feature>
<dbReference type="AlphaFoldDB" id="F6Y6A4"/>
<keyword evidence="5" id="KW-0067">ATP-binding</keyword>
<accession>F6Y6A4</accession>
<keyword evidence="1" id="KW-0723">Serine/threonine-protein kinase</keyword>
<evidence type="ECO:0000256" key="8">
    <source>
        <dbReference type="SAM" id="MobiDB-lite"/>
    </source>
</evidence>
<reference evidence="10" key="4">
    <citation type="submission" date="2025-09" db="UniProtKB">
        <authorList>
            <consortium name="Ensembl"/>
        </authorList>
    </citation>
    <scope>IDENTIFICATION</scope>
</reference>
<dbReference type="InParanoid" id="F6Y6A4"/>
<dbReference type="InterPro" id="IPR011009">
    <property type="entry name" value="Kinase-like_dom_sf"/>
</dbReference>
<dbReference type="OMA" id="NEIICHP"/>
<dbReference type="SUPFAM" id="SSF56112">
    <property type="entry name" value="Protein kinase-like (PK-like)"/>
    <property type="match status" value="1"/>
</dbReference>
<dbReference type="GO" id="GO:0004674">
    <property type="term" value="F:protein serine/threonine kinase activity"/>
    <property type="evidence" value="ECO:0007669"/>
    <property type="project" value="UniProtKB-KW"/>
</dbReference>
<feature type="compositionally biased region" description="Polar residues" evidence="8">
    <location>
        <begin position="317"/>
        <end position="326"/>
    </location>
</feature>
<dbReference type="InterPro" id="IPR030616">
    <property type="entry name" value="Aur-like"/>
</dbReference>
<evidence type="ECO:0000256" key="6">
    <source>
        <dbReference type="ARBA" id="ARBA00047899"/>
    </source>
</evidence>
<evidence type="ECO:0000256" key="1">
    <source>
        <dbReference type="ARBA" id="ARBA00022527"/>
    </source>
</evidence>
<feature type="domain" description="Protein kinase" evidence="9">
    <location>
        <begin position="1"/>
        <end position="63"/>
    </location>
</feature>
<evidence type="ECO:0000259" key="9">
    <source>
        <dbReference type="PROSITE" id="PS50011"/>
    </source>
</evidence>
<dbReference type="PROSITE" id="PS50011">
    <property type="entry name" value="PROTEIN_KINASE_DOM"/>
    <property type="match status" value="1"/>
</dbReference>
<evidence type="ECO:0000256" key="5">
    <source>
        <dbReference type="ARBA" id="ARBA00022840"/>
    </source>
</evidence>
<dbReference type="CDD" id="cd14339">
    <property type="entry name" value="UBA_SNRK"/>
    <property type="match status" value="1"/>
</dbReference>
<dbReference type="GeneTree" id="ENSGT00940000169995"/>
<keyword evidence="11" id="KW-1185">Reference proteome</keyword>
<feature type="compositionally biased region" description="Low complexity" evidence="8">
    <location>
        <begin position="196"/>
        <end position="217"/>
    </location>
</feature>
<name>F6Y6A4_CIOIN</name>
<dbReference type="PANTHER" id="PTHR24350">
    <property type="entry name" value="SERINE/THREONINE-PROTEIN KINASE IAL-RELATED"/>
    <property type="match status" value="1"/>
</dbReference>
<comment type="catalytic activity">
    <reaction evidence="7">
        <text>L-seryl-[protein] + ATP = O-phospho-L-seryl-[protein] + ADP + H(+)</text>
        <dbReference type="Rhea" id="RHEA:17989"/>
        <dbReference type="Rhea" id="RHEA-COMP:9863"/>
        <dbReference type="Rhea" id="RHEA-COMP:11604"/>
        <dbReference type="ChEBI" id="CHEBI:15378"/>
        <dbReference type="ChEBI" id="CHEBI:29999"/>
        <dbReference type="ChEBI" id="CHEBI:30616"/>
        <dbReference type="ChEBI" id="CHEBI:83421"/>
        <dbReference type="ChEBI" id="CHEBI:456216"/>
        <dbReference type="EC" id="2.7.11.1"/>
    </reaction>
</comment>
<keyword evidence="2" id="KW-0808">Transferase</keyword>
<evidence type="ECO:0000313" key="11">
    <source>
        <dbReference type="Proteomes" id="UP000008144"/>
    </source>
</evidence>
<protein>
    <recommendedName>
        <fullName evidence="9">Protein kinase domain-containing protein</fullName>
    </recommendedName>
</protein>
<feature type="compositionally biased region" description="Basic and acidic residues" evidence="8">
    <location>
        <begin position="218"/>
        <end position="229"/>
    </location>
</feature>
<dbReference type="Ensembl" id="ENSCINT00000007949.3">
    <property type="protein sequence ID" value="ENSCINP00000007949.3"/>
    <property type="gene ID" value="ENSCING00000003856.3"/>
</dbReference>
<dbReference type="Gene3D" id="1.10.510.10">
    <property type="entry name" value="Transferase(Phosphotransferase) domain 1"/>
    <property type="match status" value="1"/>
</dbReference>
<evidence type="ECO:0000256" key="7">
    <source>
        <dbReference type="ARBA" id="ARBA00048679"/>
    </source>
</evidence>
<reference evidence="10" key="3">
    <citation type="submission" date="2025-08" db="UniProtKB">
        <authorList>
            <consortium name="Ensembl"/>
        </authorList>
    </citation>
    <scope>IDENTIFICATION</scope>
</reference>
<feature type="compositionally biased region" description="Polar residues" evidence="8">
    <location>
        <begin position="164"/>
        <end position="194"/>
    </location>
</feature>
<keyword evidence="3" id="KW-0547">Nucleotide-binding</keyword>
<comment type="catalytic activity">
    <reaction evidence="6">
        <text>L-threonyl-[protein] + ATP = O-phospho-L-threonyl-[protein] + ADP + H(+)</text>
        <dbReference type="Rhea" id="RHEA:46608"/>
        <dbReference type="Rhea" id="RHEA-COMP:11060"/>
        <dbReference type="Rhea" id="RHEA-COMP:11605"/>
        <dbReference type="ChEBI" id="CHEBI:15378"/>
        <dbReference type="ChEBI" id="CHEBI:30013"/>
        <dbReference type="ChEBI" id="CHEBI:30616"/>
        <dbReference type="ChEBI" id="CHEBI:61977"/>
        <dbReference type="ChEBI" id="CHEBI:456216"/>
        <dbReference type="EC" id="2.7.11.1"/>
    </reaction>
</comment>
<feature type="region of interest" description="Disordered" evidence="8">
    <location>
        <begin position="164"/>
        <end position="229"/>
    </location>
</feature>
<proteinExistence type="predicted"/>
<reference evidence="10" key="2">
    <citation type="journal article" date="2008" name="Genome Biol.">
        <title>Improved genome assembly and evidence-based global gene model set for the chordate Ciona intestinalis: new insight into intron and operon populations.</title>
        <authorList>
            <person name="Satou Y."/>
            <person name="Mineta K."/>
            <person name="Ogasawara M."/>
            <person name="Sasakura Y."/>
            <person name="Shoguchi E."/>
            <person name="Ueno K."/>
            <person name="Yamada L."/>
            <person name="Matsumoto J."/>
            <person name="Wasserscheid J."/>
            <person name="Dewar K."/>
            <person name="Wiley G.B."/>
            <person name="Macmil S.L."/>
            <person name="Roe B.A."/>
            <person name="Zeller R.W."/>
            <person name="Hastings K.E."/>
            <person name="Lemaire P."/>
            <person name="Lindquist E."/>
            <person name="Endo T."/>
            <person name="Hotta K."/>
            <person name="Inaba K."/>
        </authorList>
    </citation>
    <scope>NUCLEOTIDE SEQUENCE [LARGE SCALE GENOMIC DNA]</scope>
    <source>
        <strain evidence="10">wild type</strain>
    </source>
</reference>
<evidence type="ECO:0000256" key="2">
    <source>
        <dbReference type="ARBA" id="ARBA00022679"/>
    </source>
</evidence>
<dbReference type="InterPro" id="IPR000719">
    <property type="entry name" value="Prot_kinase_dom"/>
</dbReference>
<dbReference type="EMBL" id="EAAA01001848">
    <property type="status" value="NOT_ANNOTATED_CDS"/>
    <property type="molecule type" value="Genomic_DNA"/>
</dbReference>
<sequence>MLVCGIAPFNEANDSETLTNIMDCRYTVLEHVSPQCQDLIKKMIIRDPVKRIHLNEIICHPWLQGAKSLRRARRNSTPILERNLIPDHLHKEILQKMISGQLADEHEILKSLEEDRYDHITSTYFLLAEQNLMQQEESKSNSKKNQTLLDVDISTITATTNIPIQTYNPDLSNTTSKLSVSPPQKQSTLLSYSMPSDVARSRTASSSSEDSVNLSSRAAERRSSPSYIREHLTITPRHGFSVVRGGIDTLIEEEERSRSQTTTDDEADNAEDITNMVNPNVLASHLQRASLQLKRIKKRKSAPVLNEICEENESETDVTMSSGDAG</sequence>